<evidence type="ECO:0000256" key="1">
    <source>
        <dbReference type="SAM" id="Phobius"/>
    </source>
</evidence>
<proteinExistence type="predicted"/>
<keyword evidence="3" id="KW-1185">Reference proteome</keyword>
<feature type="transmembrane region" description="Helical" evidence="1">
    <location>
        <begin position="266"/>
        <end position="293"/>
    </location>
</feature>
<reference evidence="2" key="1">
    <citation type="submission" date="2023-06" db="EMBL/GenBank/DDBJ databases">
        <title>Genome-scale phylogeny and comparative genomics of the fungal order Sordariales.</title>
        <authorList>
            <consortium name="Lawrence Berkeley National Laboratory"/>
            <person name="Hensen N."/>
            <person name="Bonometti L."/>
            <person name="Westerberg I."/>
            <person name="Brannstrom I.O."/>
            <person name="Guillou S."/>
            <person name="Cros-Aarteil S."/>
            <person name="Calhoun S."/>
            <person name="Haridas S."/>
            <person name="Kuo A."/>
            <person name="Mondo S."/>
            <person name="Pangilinan J."/>
            <person name="Riley R."/>
            <person name="LaButti K."/>
            <person name="Andreopoulos B."/>
            <person name="Lipzen A."/>
            <person name="Chen C."/>
            <person name="Yanf M."/>
            <person name="Daum C."/>
            <person name="Ng V."/>
            <person name="Clum A."/>
            <person name="Steindorff A."/>
            <person name="Ohm R."/>
            <person name="Martin F."/>
            <person name="Silar P."/>
            <person name="Natvig D."/>
            <person name="Lalanne C."/>
            <person name="Gautier V."/>
            <person name="Ament-velasquez S.L."/>
            <person name="Kruys A."/>
            <person name="Hutchinson M.I."/>
            <person name="Powell A.J."/>
            <person name="Barry K."/>
            <person name="Miller A.N."/>
            <person name="Grigoriev I.V."/>
            <person name="Debuchy R."/>
            <person name="Gladieux P."/>
            <person name="Thoren M.H."/>
            <person name="Johannesson H."/>
        </authorList>
    </citation>
    <scope>NUCLEOTIDE SEQUENCE</scope>
    <source>
        <strain evidence="2">SMH2392-1A</strain>
    </source>
</reference>
<sequence length="322" mass="34760">MAHIAIPYFTRASFIGSADGTPGSLHDEIECYNLPYGGLGFLSNVLTYLNILLVAAGVSPLKIFTGGFICSKSSRVSACWAAPILPVASLLFTVPIAIYTTYSCRRSWELVLIAIWRTTLTLTVNLMEIHCWRAMGNWEKSARRDVETAQAGLQSGEDYEMYGYEARDRPGRTANEITVTPKRKGRGYMKETAKTLLWALIYCLGIVVGTIGLLSLVVKTFNSSRNVKIVTGVFIGVLGIGVLCALVIGGFAAVRVGAPVIALGSTISGVAGLILGLELLVAVCGDFILAAIADNWSGVPGSSHPYIYWIYFAAKRLPMFFP</sequence>
<evidence type="ECO:0000313" key="2">
    <source>
        <dbReference type="EMBL" id="KAK0716742.1"/>
    </source>
</evidence>
<feature type="transmembrane region" description="Helical" evidence="1">
    <location>
        <begin position="229"/>
        <end position="254"/>
    </location>
</feature>
<keyword evidence="1" id="KW-1133">Transmembrane helix</keyword>
<feature type="transmembrane region" description="Helical" evidence="1">
    <location>
        <begin position="76"/>
        <end position="98"/>
    </location>
</feature>
<dbReference type="Proteomes" id="UP001172101">
    <property type="component" value="Unassembled WGS sequence"/>
</dbReference>
<accession>A0AA40AJ28</accession>
<feature type="transmembrane region" description="Helical" evidence="1">
    <location>
        <begin position="196"/>
        <end position="217"/>
    </location>
</feature>
<name>A0AA40AJ28_9PEZI</name>
<keyword evidence="1" id="KW-0812">Transmembrane</keyword>
<gene>
    <name evidence="2" type="ORF">B0T26DRAFT_646628</name>
</gene>
<protein>
    <submittedName>
        <fullName evidence="2">Uncharacterized protein</fullName>
    </submittedName>
</protein>
<organism evidence="2 3">
    <name type="scientific">Lasiosphaeria miniovina</name>
    <dbReference type="NCBI Taxonomy" id="1954250"/>
    <lineage>
        <taxon>Eukaryota</taxon>
        <taxon>Fungi</taxon>
        <taxon>Dikarya</taxon>
        <taxon>Ascomycota</taxon>
        <taxon>Pezizomycotina</taxon>
        <taxon>Sordariomycetes</taxon>
        <taxon>Sordariomycetidae</taxon>
        <taxon>Sordariales</taxon>
        <taxon>Lasiosphaeriaceae</taxon>
        <taxon>Lasiosphaeria</taxon>
    </lineage>
</organism>
<dbReference type="GeneID" id="85321097"/>
<evidence type="ECO:0000313" key="3">
    <source>
        <dbReference type="Proteomes" id="UP001172101"/>
    </source>
</evidence>
<dbReference type="AlphaFoldDB" id="A0AA40AJ28"/>
<dbReference type="RefSeq" id="XP_060295535.1">
    <property type="nucleotide sequence ID" value="XM_060437827.1"/>
</dbReference>
<comment type="caution">
    <text evidence="2">The sequence shown here is derived from an EMBL/GenBank/DDBJ whole genome shotgun (WGS) entry which is preliminary data.</text>
</comment>
<keyword evidence="1" id="KW-0472">Membrane</keyword>
<dbReference type="EMBL" id="JAUIRO010000004">
    <property type="protein sequence ID" value="KAK0716742.1"/>
    <property type="molecule type" value="Genomic_DNA"/>
</dbReference>
<feature type="transmembrane region" description="Helical" evidence="1">
    <location>
        <begin position="45"/>
        <end position="64"/>
    </location>
</feature>